<evidence type="ECO:0000256" key="1">
    <source>
        <dbReference type="ARBA" id="ARBA00000085"/>
    </source>
</evidence>
<organism evidence="12 13">
    <name type="scientific">Mangrovihabitans endophyticus</name>
    <dbReference type="NCBI Taxonomy" id="1751298"/>
    <lineage>
        <taxon>Bacteria</taxon>
        <taxon>Bacillati</taxon>
        <taxon>Actinomycetota</taxon>
        <taxon>Actinomycetes</taxon>
        <taxon>Micromonosporales</taxon>
        <taxon>Micromonosporaceae</taxon>
        <taxon>Mangrovihabitans</taxon>
    </lineage>
</organism>
<protein>
    <recommendedName>
        <fullName evidence="3">histidine kinase</fullName>
        <ecNumber evidence="3">2.7.13.3</ecNumber>
    </recommendedName>
</protein>
<evidence type="ECO:0000256" key="4">
    <source>
        <dbReference type="ARBA" id="ARBA00022553"/>
    </source>
</evidence>
<evidence type="ECO:0000256" key="7">
    <source>
        <dbReference type="ARBA" id="ARBA00023012"/>
    </source>
</evidence>
<evidence type="ECO:0000259" key="10">
    <source>
        <dbReference type="PROSITE" id="PS50109"/>
    </source>
</evidence>
<dbReference type="Pfam" id="PF00512">
    <property type="entry name" value="HisKA"/>
    <property type="match status" value="1"/>
</dbReference>
<evidence type="ECO:0000256" key="3">
    <source>
        <dbReference type="ARBA" id="ARBA00012438"/>
    </source>
</evidence>
<evidence type="ECO:0000313" key="12">
    <source>
        <dbReference type="EMBL" id="GGK94201.1"/>
    </source>
</evidence>
<dbReference type="CDD" id="cd00082">
    <property type="entry name" value="HisKA"/>
    <property type="match status" value="1"/>
</dbReference>
<comment type="catalytic activity">
    <reaction evidence="1">
        <text>ATP + protein L-histidine = ADP + protein N-phospho-L-histidine.</text>
        <dbReference type="EC" id="2.7.13.3"/>
    </reaction>
</comment>
<dbReference type="SUPFAM" id="SSF47384">
    <property type="entry name" value="Homodimeric domain of signal transducing histidine kinase"/>
    <property type="match status" value="1"/>
</dbReference>
<dbReference type="EMBL" id="BMMX01000011">
    <property type="protein sequence ID" value="GGK94201.1"/>
    <property type="molecule type" value="Genomic_DNA"/>
</dbReference>
<dbReference type="Gene3D" id="3.30.450.20">
    <property type="entry name" value="PAS domain"/>
    <property type="match status" value="3"/>
</dbReference>
<keyword evidence="5" id="KW-0808">Transferase</keyword>
<feature type="transmembrane region" description="Helical" evidence="9">
    <location>
        <begin position="178"/>
        <end position="200"/>
    </location>
</feature>
<dbReference type="SUPFAM" id="SSF55785">
    <property type="entry name" value="PYP-like sensor domain (PAS domain)"/>
    <property type="match status" value="3"/>
</dbReference>
<reference evidence="12" key="2">
    <citation type="submission" date="2020-09" db="EMBL/GenBank/DDBJ databases">
        <authorList>
            <person name="Sun Q."/>
            <person name="Zhou Y."/>
        </authorList>
    </citation>
    <scope>NUCLEOTIDE SEQUENCE</scope>
    <source>
        <strain evidence="12">CGMCC 4.7299</strain>
    </source>
</reference>
<feature type="domain" description="PAS" evidence="11">
    <location>
        <begin position="522"/>
        <end position="576"/>
    </location>
</feature>
<dbReference type="Gene3D" id="1.10.287.130">
    <property type="match status" value="1"/>
</dbReference>
<feature type="region of interest" description="Disordered" evidence="8">
    <location>
        <begin position="877"/>
        <end position="912"/>
    </location>
</feature>
<feature type="transmembrane region" description="Helical" evidence="9">
    <location>
        <begin position="141"/>
        <end position="158"/>
    </location>
</feature>
<dbReference type="GO" id="GO:0000155">
    <property type="term" value="F:phosphorelay sensor kinase activity"/>
    <property type="evidence" value="ECO:0007669"/>
    <property type="project" value="InterPro"/>
</dbReference>
<proteinExistence type="predicted"/>
<evidence type="ECO:0000259" key="11">
    <source>
        <dbReference type="PROSITE" id="PS50112"/>
    </source>
</evidence>
<keyword evidence="9" id="KW-1133">Transmembrane helix</keyword>
<evidence type="ECO:0000256" key="8">
    <source>
        <dbReference type="SAM" id="MobiDB-lite"/>
    </source>
</evidence>
<dbReference type="Pfam" id="PF00989">
    <property type="entry name" value="PAS"/>
    <property type="match status" value="2"/>
</dbReference>
<dbReference type="NCBIfam" id="TIGR00229">
    <property type="entry name" value="sensory_box"/>
    <property type="match status" value="2"/>
</dbReference>
<evidence type="ECO:0000256" key="5">
    <source>
        <dbReference type="ARBA" id="ARBA00022679"/>
    </source>
</evidence>
<dbReference type="InterPro" id="IPR036890">
    <property type="entry name" value="HATPase_C_sf"/>
</dbReference>
<dbReference type="EC" id="2.7.13.3" evidence="3"/>
<keyword evidence="4" id="KW-0597">Phosphoprotein</keyword>
<dbReference type="InterPro" id="IPR013767">
    <property type="entry name" value="PAS_fold"/>
</dbReference>
<feature type="transmembrane region" description="Helical" evidence="9">
    <location>
        <begin position="212"/>
        <end position="232"/>
    </location>
</feature>
<dbReference type="Gene3D" id="3.30.565.10">
    <property type="entry name" value="Histidine kinase-like ATPase, C-terminal domain"/>
    <property type="match status" value="1"/>
</dbReference>
<dbReference type="InterPro" id="IPR004358">
    <property type="entry name" value="Sig_transdc_His_kin-like_C"/>
</dbReference>
<keyword evidence="6" id="KW-0418">Kinase</keyword>
<dbReference type="SMART" id="SM00387">
    <property type="entry name" value="HATPase_c"/>
    <property type="match status" value="1"/>
</dbReference>
<dbReference type="InterPro" id="IPR036097">
    <property type="entry name" value="HisK_dim/P_sf"/>
</dbReference>
<feature type="transmembrane region" description="Helical" evidence="9">
    <location>
        <begin position="44"/>
        <end position="63"/>
    </location>
</feature>
<dbReference type="SMART" id="SM00388">
    <property type="entry name" value="HisKA"/>
    <property type="match status" value="1"/>
</dbReference>
<evidence type="ECO:0000313" key="13">
    <source>
        <dbReference type="Proteomes" id="UP000656042"/>
    </source>
</evidence>
<dbReference type="Proteomes" id="UP000656042">
    <property type="component" value="Unassembled WGS sequence"/>
</dbReference>
<dbReference type="PANTHER" id="PTHR43304:SF1">
    <property type="entry name" value="PAC DOMAIN-CONTAINING PROTEIN"/>
    <property type="match status" value="1"/>
</dbReference>
<dbReference type="InterPro" id="IPR035965">
    <property type="entry name" value="PAS-like_dom_sf"/>
</dbReference>
<dbReference type="PROSITE" id="PS50112">
    <property type="entry name" value="PAS"/>
    <property type="match status" value="2"/>
</dbReference>
<dbReference type="SUPFAM" id="SSF55874">
    <property type="entry name" value="ATPase domain of HSP90 chaperone/DNA topoisomerase II/histidine kinase"/>
    <property type="match status" value="1"/>
</dbReference>
<feature type="domain" description="PAS" evidence="11">
    <location>
        <begin position="403"/>
        <end position="473"/>
    </location>
</feature>
<keyword evidence="9" id="KW-0812">Transmembrane</keyword>
<dbReference type="InterPro" id="IPR000014">
    <property type="entry name" value="PAS"/>
</dbReference>
<dbReference type="InterPro" id="IPR052162">
    <property type="entry name" value="Sensor_kinase/Photoreceptor"/>
</dbReference>
<keyword evidence="7" id="KW-0902">Two-component regulatory system</keyword>
<dbReference type="FunFam" id="3.30.565.10:FF:000006">
    <property type="entry name" value="Sensor histidine kinase WalK"/>
    <property type="match status" value="1"/>
</dbReference>
<dbReference type="PANTHER" id="PTHR43304">
    <property type="entry name" value="PHYTOCHROME-LIKE PROTEIN CPH1"/>
    <property type="match status" value="1"/>
</dbReference>
<comment type="subcellular location">
    <subcellularLocation>
        <location evidence="2">Cell membrane</location>
    </subcellularLocation>
</comment>
<feature type="transmembrane region" description="Helical" evidence="9">
    <location>
        <begin position="75"/>
        <end position="94"/>
    </location>
</feature>
<dbReference type="GO" id="GO:0005886">
    <property type="term" value="C:plasma membrane"/>
    <property type="evidence" value="ECO:0007669"/>
    <property type="project" value="UniProtKB-SubCell"/>
</dbReference>
<feature type="compositionally biased region" description="Basic and acidic residues" evidence="8">
    <location>
        <begin position="902"/>
        <end position="912"/>
    </location>
</feature>
<comment type="caution">
    <text evidence="12">The sequence shown here is derived from an EMBL/GenBank/DDBJ whole genome shotgun (WGS) entry which is preliminary data.</text>
</comment>
<dbReference type="RefSeq" id="WP_229715847.1">
    <property type="nucleotide sequence ID" value="NZ_BMMX01000011.1"/>
</dbReference>
<accession>A0A8J3C1M5</accession>
<dbReference type="Pfam" id="PF02518">
    <property type="entry name" value="HATPase_c"/>
    <property type="match status" value="1"/>
</dbReference>
<feature type="domain" description="Histidine kinase" evidence="10">
    <location>
        <begin position="667"/>
        <end position="880"/>
    </location>
</feature>
<feature type="transmembrane region" description="Helical" evidence="9">
    <location>
        <begin position="114"/>
        <end position="132"/>
    </location>
</feature>
<dbReference type="PROSITE" id="PS50109">
    <property type="entry name" value="HIS_KIN"/>
    <property type="match status" value="1"/>
</dbReference>
<evidence type="ECO:0000256" key="9">
    <source>
        <dbReference type="SAM" id="Phobius"/>
    </source>
</evidence>
<evidence type="ECO:0000256" key="2">
    <source>
        <dbReference type="ARBA" id="ARBA00004236"/>
    </source>
</evidence>
<dbReference type="GO" id="GO:0006355">
    <property type="term" value="P:regulation of DNA-templated transcription"/>
    <property type="evidence" value="ECO:0007669"/>
    <property type="project" value="InterPro"/>
</dbReference>
<name>A0A8J3C1M5_9ACTN</name>
<sequence length="912" mass="97971">MLRQGDRSLMVAALVATASAILCIGALAAWVWRPGQGCSVHCTSPIALVLLLALSVAAAVALADAGGVTRWPTRIVGLVVAAIALVTITGTAPGRALSAWPSGLVDRPDRTATASQAVAVLFVAVGVVTLFGRTARGERRSLAVGAATIMLGCAALTRRAVHLTATERPPDPLGKPGAAITIMLGAAIIIAMSASARRLLTATHPTRTGHTVLTMLPVVVLLPLSVVLMYALGGPGRYELTLPLWVGAITLFLVHQVWAVATDVGRAERRRFDLIESLSDGIVSVRGNRVIYASDVTLRMLGIAPGPDLPLPVEAFFGTRLTEVVDIVRRLQDVDPGTETLVDVTLADGDPPRVLMVSGRPAFALADTWIVVVRDVTERVLAKRELKAAAAALEQRITEQEMRLLRYGAVVEATGDAIVTETLDGAITGWNPAAERLYGYTEAEVIGRDLSLIVPEDRRDELRDMLRRVGEGETVRRVDTVRMNRLGGRVEVALTAFPLPEADGAIVGASVVAHDLTAERLEKERFRAVFEAAGAGLLIVGHDGLIGMANREAERLFGYRTGGLIGQAAEDLVPESLRDGHAGHRASYFDRPEARPIGDGRRVRARRRDGTEFPAVVGLNPIGREGRSAVVVSVVDVTILQHAEKVLERKNADLRRSNRELEEFAYAASHDLQEPLRMVVSYTQLLAQRYDGRLDERADTYIRFAVDGGRRMQRLVKDLLAYSRVGTRSLRHRPVNLGKVVRAVVDDLQSLLRGSDAKVVVGDLPAVTADESGLSQVFLNLLTNAIKFHADRPPVIRIDGRIDGDDVVFTVADNGIGIPAAQLADVFVMFRRLHDRERYAGSGIGLAMVRRVVERHGGQVTCESTVGEGTTFSVRLPRVPVDDEPGGLSVPPPRGDAAVRPAAEERHASAAG</sequence>
<dbReference type="PRINTS" id="PR00344">
    <property type="entry name" value="BCTRLSENSOR"/>
</dbReference>
<evidence type="ECO:0000256" key="6">
    <source>
        <dbReference type="ARBA" id="ARBA00022777"/>
    </source>
</evidence>
<dbReference type="InterPro" id="IPR003594">
    <property type="entry name" value="HATPase_dom"/>
</dbReference>
<keyword evidence="13" id="KW-1185">Reference proteome</keyword>
<feature type="transmembrane region" description="Helical" evidence="9">
    <location>
        <begin position="12"/>
        <end position="32"/>
    </location>
</feature>
<dbReference type="InterPro" id="IPR003661">
    <property type="entry name" value="HisK_dim/P_dom"/>
</dbReference>
<dbReference type="InterPro" id="IPR005467">
    <property type="entry name" value="His_kinase_dom"/>
</dbReference>
<reference evidence="12" key="1">
    <citation type="journal article" date="2014" name="Int. J. Syst. Evol. Microbiol.">
        <title>Complete genome sequence of Corynebacterium casei LMG S-19264T (=DSM 44701T), isolated from a smear-ripened cheese.</title>
        <authorList>
            <consortium name="US DOE Joint Genome Institute (JGI-PGF)"/>
            <person name="Walter F."/>
            <person name="Albersmeier A."/>
            <person name="Kalinowski J."/>
            <person name="Ruckert C."/>
        </authorList>
    </citation>
    <scope>NUCLEOTIDE SEQUENCE</scope>
    <source>
        <strain evidence="12">CGMCC 4.7299</strain>
    </source>
</reference>
<dbReference type="SMART" id="SM00091">
    <property type="entry name" value="PAS"/>
    <property type="match status" value="3"/>
</dbReference>
<gene>
    <name evidence="12" type="ORF">GCM10012284_30360</name>
</gene>
<dbReference type="CDD" id="cd00130">
    <property type="entry name" value="PAS"/>
    <property type="match status" value="1"/>
</dbReference>
<keyword evidence="9" id="KW-0472">Membrane</keyword>
<dbReference type="AlphaFoldDB" id="A0A8J3C1M5"/>